<dbReference type="Pfam" id="PF00172">
    <property type="entry name" value="Zn_clus"/>
    <property type="match status" value="1"/>
</dbReference>
<dbReference type="InterPro" id="IPR001138">
    <property type="entry name" value="Zn2Cys6_DnaBD"/>
</dbReference>
<dbReference type="SUPFAM" id="SSF57701">
    <property type="entry name" value="Zn2/Cys6 DNA-binding domain"/>
    <property type="match status" value="1"/>
</dbReference>
<dbReference type="CDD" id="cd00067">
    <property type="entry name" value="GAL4"/>
    <property type="match status" value="1"/>
</dbReference>
<dbReference type="GO" id="GO:0008270">
    <property type="term" value="F:zinc ion binding"/>
    <property type="evidence" value="ECO:0007669"/>
    <property type="project" value="InterPro"/>
</dbReference>
<dbReference type="PANTHER" id="PTHR31668:SF26">
    <property type="entry name" value="GLUCOSE TRANSPORT TRANSCRIPTION REGULATOR RGT1-RELATED"/>
    <property type="match status" value="1"/>
</dbReference>
<feature type="region of interest" description="Disordered" evidence="6">
    <location>
        <begin position="48"/>
        <end position="129"/>
    </location>
</feature>
<evidence type="ECO:0000256" key="5">
    <source>
        <dbReference type="ARBA" id="ARBA00023242"/>
    </source>
</evidence>
<comment type="caution">
    <text evidence="8">The sequence shown here is derived from an EMBL/GenBank/DDBJ whole genome shotgun (WGS) entry which is preliminary data.</text>
</comment>
<evidence type="ECO:0000256" key="3">
    <source>
        <dbReference type="ARBA" id="ARBA00023125"/>
    </source>
</evidence>
<evidence type="ECO:0000256" key="4">
    <source>
        <dbReference type="ARBA" id="ARBA00023163"/>
    </source>
</evidence>
<keyword evidence="5" id="KW-0539">Nucleus</keyword>
<evidence type="ECO:0000256" key="1">
    <source>
        <dbReference type="ARBA" id="ARBA00022723"/>
    </source>
</evidence>
<dbReference type="AlphaFoldDB" id="A0A4R0REV7"/>
<dbReference type="GO" id="GO:0000981">
    <property type="term" value="F:DNA-binding transcription factor activity, RNA polymerase II-specific"/>
    <property type="evidence" value="ECO:0007669"/>
    <property type="project" value="InterPro"/>
</dbReference>
<keyword evidence="3" id="KW-0238">DNA-binding</keyword>
<evidence type="ECO:0000256" key="6">
    <source>
        <dbReference type="SAM" id="MobiDB-lite"/>
    </source>
</evidence>
<feature type="domain" description="Zn(2)-C6 fungal-type" evidence="7">
    <location>
        <begin position="16"/>
        <end position="46"/>
    </location>
</feature>
<reference evidence="8 9" key="1">
    <citation type="submission" date="2018-11" db="EMBL/GenBank/DDBJ databases">
        <title>Genome assembly of Steccherinum ochraceum LE-BIN_3174, the white-rot fungus of the Steccherinaceae family (The Residual Polyporoid clade, Polyporales, Basidiomycota).</title>
        <authorList>
            <person name="Fedorova T.V."/>
            <person name="Glazunova O.A."/>
            <person name="Landesman E.O."/>
            <person name="Moiseenko K.V."/>
            <person name="Psurtseva N.V."/>
            <person name="Savinova O.S."/>
            <person name="Shakhova N.V."/>
            <person name="Tyazhelova T.V."/>
            <person name="Vasina D.V."/>
        </authorList>
    </citation>
    <scope>NUCLEOTIDE SEQUENCE [LARGE SCALE GENOMIC DNA]</scope>
    <source>
        <strain evidence="8 9">LE-BIN_3174</strain>
    </source>
</reference>
<dbReference type="PROSITE" id="PS00463">
    <property type="entry name" value="ZN2_CY6_FUNGAL_1"/>
    <property type="match status" value="1"/>
</dbReference>
<dbReference type="SMART" id="SM00066">
    <property type="entry name" value="GAL4"/>
    <property type="match status" value="1"/>
</dbReference>
<feature type="compositionally biased region" description="Basic residues" evidence="6">
    <location>
        <begin position="49"/>
        <end position="61"/>
    </location>
</feature>
<proteinExistence type="predicted"/>
<dbReference type="InterPro" id="IPR036864">
    <property type="entry name" value="Zn2-C6_fun-type_DNA-bd_sf"/>
</dbReference>
<keyword evidence="2" id="KW-0805">Transcription regulation</keyword>
<keyword evidence="1" id="KW-0479">Metal-binding</keyword>
<dbReference type="InterPro" id="IPR050797">
    <property type="entry name" value="Carb_Metab_Trans_Reg"/>
</dbReference>
<dbReference type="Gene3D" id="4.10.240.10">
    <property type="entry name" value="Zn(2)-C6 fungal-type DNA-binding domain"/>
    <property type="match status" value="1"/>
</dbReference>
<dbReference type="EMBL" id="RWJN01000254">
    <property type="protein sequence ID" value="TCD64135.1"/>
    <property type="molecule type" value="Genomic_DNA"/>
</dbReference>
<evidence type="ECO:0000256" key="2">
    <source>
        <dbReference type="ARBA" id="ARBA00023015"/>
    </source>
</evidence>
<dbReference type="PANTHER" id="PTHR31668">
    <property type="entry name" value="GLUCOSE TRANSPORT TRANSCRIPTION REGULATOR RGT1-RELATED-RELATED"/>
    <property type="match status" value="1"/>
</dbReference>
<evidence type="ECO:0000313" key="8">
    <source>
        <dbReference type="EMBL" id="TCD64135.1"/>
    </source>
</evidence>
<keyword evidence="9" id="KW-1185">Reference proteome</keyword>
<evidence type="ECO:0000259" key="7">
    <source>
        <dbReference type="PROSITE" id="PS50048"/>
    </source>
</evidence>
<sequence>MEKPNPTAIRAKAPTACDVCRQRKLRCDGQTPSCSNCTLYKAACNYAKTRNKPGPRKGWKRKSSDSHVQDAPTRPSKRPTTSGEVGRDSTPRTAGSSSPRATASSSSTGSLSLDRQSPSTSSTTPKSSFARSEGICQYSGACTESHSTVQSPSTGWIGVTTQTGQDPTISYAFADQDLINSFHALDGHAGHSFNGSPHANLHTLSLDLNILPSLDMGFHQGPIEACLGTEDVGILAPLHPTSPSYPIALRYIHTFLPILPLSEAADLVASCTGRSDSINATFFLHALDALMNVVSPPSHPPAIDYYHMAQSQSMTAYLSAVSSRFIHEDDSLGAHFLTVSGLMYLMLYQVFTSGWTSSASAFLQLAIDIVEEMPHGTPLQLGRKRWLSRLAWLYGKALEGGGAVAPPLQHMHVRPASPQPAAHREMAQVRETAPLAALTLDEDMHAFDSLVELCLDLETIIQVTKEKDPAWFNNLTLPLCQRVNEWIKKNPWAHAALLQLTVDDNAAETDDQKVRDAASRVLHLINYGMSLKFETMDRLCSIKKTSFFVAVTRIIDAADYLVTSGRIWLWAFIEPALTISRELLTYKAVNCSQDNKRTHASGEKMMLALIKDVYNAALEVIPPTAPRRAAIAHAVESISLVIQSEAETARM</sequence>
<protein>
    <recommendedName>
        <fullName evidence="7">Zn(2)-C6 fungal-type domain-containing protein</fullName>
    </recommendedName>
</protein>
<feature type="compositionally biased region" description="Low complexity" evidence="6">
    <location>
        <begin position="92"/>
        <end position="128"/>
    </location>
</feature>
<name>A0A4R0REV7_9APHY</name>
<organism evidence="8 9">
    <name type="scientific">Steccherinum ochraceum</name>
    <dbReference type="NCBI Taxonomy" id="92696"/>
    <lineage>
        <taxon>Eukaryota</taxon>
        <taxon>Fungi</taxon>
        <taxon>Dikarya</taxon>
        <taxon>Basidiomycota</taxon>
        <taxon>Agaricomycotina</taxon>
        <taxon>Agaricomycetes</taxon>
        <taxon>Polyporales</taxon>
        <taxon>Steccherinaceae</taxon>
        <taxon>Steccherinum</taxon>
    </lineage>
</organism>
<evidence type="ECO:0000313" key="9">
    <source>
        <dbReference type="Proteomes" id="UP000292702"/>
    </source>
</evidence>
<keyword evidence="4" id="KW-0804">Transcription</keyword>
<gene>
    <name evidence="8" type="ORF">EIP91_004517</name>
</gene>
<dbReference type="PROSITE" id="PS50048">
    <property type="entry name" value="ZN2_CY6_FUNGAL_2"/>
    <property type="match status" value="1"/>
</dbReference>
<dbReference type="STRING" id="92696.A0A4R0REV7"/>
<dbReference type="GO" id="GO:0003677">
    <property type="term" value="F:DNA binding"/>
    <property type="evidence" value="ECO:0007669"/>
    <property type="project" value="UniProtKB-KW"/>
</dbReference>
<dbReference type="Proteomes" id="UP000292702">
    <property type="component" value="Unassembled WGS sequence"/>
</dbReference>
<accession>A0A4R0REV7</accession>
<dbReference type="OrthoDB" id="2260578at2759"/>